<evidence type="ECO:0000313" key="1">
    <source>
        <dbReference type="EMBL" id="KAG5415015.1"/>
    </source>
</evidence>
<evidence type="ECO:0008006" key="3">
    <source>
        <dbReference type="Google" id="ProtNLM"/>
    </source>
</evidence>
<reference evidence="1 2" key="1">
    <citation type="submission" date="2021-03" db="EMBL/GenBank/DDBJ databases">
        <authorList>
            <person name="King G.J."/>
            <person name="Bancroft I."/>
            <person name="Baten A."/>
            <person name="Bloomfield J."/>
            <person name="Borpatragohain P."/>
            <person name="He Z."/>
            <person name="Irish N."/>
            <person name="Irwin J."/>
            <person name="Liu K."/>
            <person name="Mauleon R.P."/>
            <person name="Moore J."/>
            <person name="Morris R."/>
            <person name="Ostergaard L."/>
            <person name="Wang B."/>
            <person name="Wells R."/>
        </authorList>
    </citation>
    <scope>NUCLEOTIDE SEQUENCE [LARGE SCALE GENOMIC DNA]</scope>
    <source>
        <strain evidence="1">R-o-18</strain>
        <tissue evidence="1">Leaf</tissue>
    </source>
</reference>
<dbReference type="Proteomes" id="UP000823674">
    <property type="component" value="Chromosome A01"/>
</dbReference>
<protein>
    <recommendedName>
        <fullName evidence="3">Cystatin domain-containing protein</fullName>
    </recommendedName>
</protein>
<sequence length="97" mass="11221">MGISQLYISNLEIGRFEDVVVTRLLQFWESSTLIQGTITAHRLYSFKNLLSEGTVYKLTVFYVARSNNHFKVQTVRLSCLYSIYRAYQLCRGCQPDG</sequence>
<gene>
    <name evidence="1" type="primary">A01g506550.1_BraROA</name>
    <name evidence="1" type="ORF">IGI04_002582</name>
</gene>
<evidence type="ECO:0000313" key="2">
    <source>
        <dbReference type="Proteomes" id="UP000823674"/>
    </source>
</evidence>
<organism evidence="1 2">
    <name type="scientific">Brassica rapa subsp. trilocularis</name>
    <dbReference type="NCBI Taxonomy" id="1813537"/>
    <lineage>
        <taxon>Eukaryota</taxon>
        <taxon>Viridiplantae</taxon>
        <taxon>Streptophyta</taxon>
        <taxon>Embryophyta</taxon>
        <taxon>Tracheophyta</taxon>
        <taxon>Spermatophyta</taxon>
        <taxon>Magnoliopsida</taxon>
        <taxon>eudicotyledons</taxon>
        <taxon>Gunneridae</taxon>
        <taxon>Pentapetalae</taxon>
        <taxon>rosids</taxon>
        <taxon>malvids</taxon>
        <taxon>Brassicales</taxon>
        <taxon>Brassicaceae</taxon>
        <taxon>Brassiceae</taxon>
        <taxon>Brassica</taxon>
    </lineage>
</organism>
<proteinExistence type="predicted"/>
<keyword evidence="2" id="KW-1185">Reference proteome</keyword>
<name>A0ABQ7NY43_BRACM</name>
<dbReference type="EMBL" id="JADBGQ010000001">
    <property type="protein sequence ID" value="KAG5415015.1"/>
    <property type="molecule type" value="Genomic_DNA"/>
</dbReference>
<accession>A0ABQ7NY43</accession>
<comment type="caution">
    <text evidence="1">The sequence shown here is derived from an EMBL/GenBank/DDBJ whole genome shotgun (WGS) entry which is preliminary data.</text>
</comment>